<dbReference type="CDD" id="cd00590">
    <property type="entry name" value="RRM_SF"/>
    <property type="match status" value="2"/>
</dbReference>
<feature type="signal peptide" evidence="3">
    <location>
        <begin position="1"/>
        <end position="17"/>
    </location>
</feature>
<dbReference type="Gene3D" id="3.30.70.330">
    <property type="match status" value="2"/>
</dbReference>
<name>A0A176W5K4_MARPO</name>
<feature type="compositionally biased region" description="Acidic residues" evidence="2">
    <location>
        <begin position="273"/>
        <end position="296"/>
    </location>
</feature>
<feature type="domain" description="RRM" evidence="4">
    <location>
        <begin position="323"/>
        <end position="412"/>
    </location>
</feature>
<dbReference type="PANTHER" id="PTHR34568">
    <property type="entry name" value="RRM DOMAIN-CONTAINING PROTEIN"/>
    <property type="match status" value="1"/>
</dbReference>
<dbReference type="AlphaFoldDB" id="A0A176W5K4"/>
<feature type="region of interest" description="Disordered" evidence="2">
    <location>
        <begin position="397"/>
        <end position="416"/>
    </location>
</feature>
<evidence type="ECO:0000313" key="6">
    <source>
        <dbReference type="Proteomes" id="UP000077202"/>
    </source>
</evidence>
<dbReference type="Pfam" id="PF25896">
    <property type="entry name" value="HTH_AT3G52170"/>
    <property type="match status" value="1"/>
</dbReference>
<keyword evidence="1" id="KW-0694">RNA-binding</keyword>
<feature type="compositionally biased region" description="Polar residues" evidence="2">
    <location>
        <begin position="214"/>
        <end position="228"/>
    </location>
</feature>
<feature type="region of interest" description="Disordered" evidence="2">
    <location>
        <begin position="185"/>
        <end position="232"/>
    </location>
</feature>
<gene>
    <name evidence="5" type="ORF">AXG93_2334s1040</name>
</gene>
<dbReference type="InterPro" id="IPR058942">
    <property type="entry name" value="AT3G52170-like"/>
</dbReference>
<accession>A0A176W5K4</accession>
<evidence type="ECO:0000313" key="5">
    <source>
        <dbReference type="EMBL" id="OAE27881.1"/>
    </source>
</evidence>
<dbReference type="Proteomes" id="UP000077202">
    <property type="component" value="Unassembled WGS sequence"/>
</dbReference>
<protein>
    <recommendedName>
        <fullName evidence="4">RRM domain-containing protein</fullName>
    </recommendedName>
</protein>
<dbReference type="SMART" id="SM00360">
    <property type="entry name" value="RRM"/>
    <property type="match status" value="2"/>
</dbReference>
<dbReference type="SUPFAM" id="SSF54928">
    <property type="entry name" value="RNA-binding domain, RBD"/>
    <property type="match status" value="2"/>
</dbReference>
<dbReference type="InterPro" id="IPR035979">
    <property type="entry name" value="RBD_domain_sf"/>
</dbReference>
<feature type="chain" id="PRO_5008052296" description="RRM domain-containing protein" evidence="3">
    <location>
        <begin position="18"/>
        <end position="686"/>
    </location>
</feature>
<sequence>MLVHIVSLGLGVGGVVGSRDIMAVSRAWAHSFAGLRKLHSLSSVSVSRTGSHIPTFEPLVQQSFRPARLSRSIAHAAALEESSDLNKKKGERLSRAERYVLVESFVLRHKASHEGKWPSLTAILKETGGSRVIVKDILDELTSKSGSGVAASLSTQEIDDSSVELETAPEVRGVPKYGTVGSLGRTEVEAVSTSDLSSDEEELESPVGYLPDDSSPNSDAKSNRSSGEVASDAGLWRKLRNLGSSQQDASLEAKEESPQPAARSPTPVTFDSYDTDLEEDGDIDELAGDDFEESDDAPGPVVVPHHHHSRPAPSSTPPAVESHGLFIRFLPLSATETDLRAAFQDCGEIVRAQAMQPKGSGLRFTYGFVDFSTPEGLSKALRKEKVFIKGSTVITEPCSGPRRSEGRPTSVRNPVVDPSRRIFTNSRPLNGARTPILTRLRRTDSPTGSDVAVRTPSVPERNSRFVAVEGLPYPMPISAIEKMMSAHGEIARSELGREEGGTYSAQVEFKTEEARDSALNSNRVYLGGRWCRITTGEPILTTVVRLSNIGADASENLILQRCQKFGRVEEIVVRREGVMDVYYHPSERKNMRRILDRMGEVNADYKRWHATLAPKCSPQEYRDSAEVQEWAEVQKDRLLDNLTAAIQNITLDLEDLRELVEVERHGVSSNGASRATEKPIPKWNRT</sequence>
<reference evidence="5" key="1">
    <citation type="submission" date="2016-03" db="EMBL/GenBank/DDBJ databases">
        <title>Mechanisms controlling the formation of the plant cell surface in tip-growing cells are functionally conserved among land plants.</title>
        <authorList>
            <person name="Honkanen S."/>
            <person name="Jones V.A."/>
            <person name="Morieri G."/>
            <person name="Champion C."/>
            <person name="Hetherington A.J."/>
            <person name="Kelly S."/>
            <person name="Saint-Marcoux D."/>
            <person name="Proust H."/>
            <person name="Prescott H."/>
            <person name="Dolan L."/>
        </authorList>
    </citation>
    <scope>NUCLEOTIDE SEQUENCE [LARGE SCALE GENOMIC DNA]</scope>
    <source>
        <tissue evidence="5">Whole gametophyte</tissue>
    </source>
</reference>
<feature type="region of interest" description="Disordered" evidence="2">
    <location>
        <begin position="665"/>
        <end position="686"/>
    </location>
</feature>
<dbReference type="Pfam" id="PF00076">
    <property type="entry name" value="RRM_1"/>
    <property type="match status" value="1"/>
</dbReference>
<comment type="caution">
    <text evidence="5">The sequence shown here is derived from an EMBL/GenBank/DDBJ whole genome shotgun (WGS) entry which is preliminary data.</text>
</comment>
<dbReference type="GO" id="GO:0003723">
    <property type="term" value="F:RNA binding"/>
    <property type="evidence" value="ECO:0007669"/>
    <property type="project" value="UniProtKB-UniRule"/>
</dbReference>
<dbReference type="PANTHER" id="PTHR34568:SF5">
    <property type="entry name" value="RNA-BINDING (RRM_RBD_RNP MOTIFS) FAMILY PROTEIN"/>
    <property type="match status" value="1"/>
</dbReference>
<evidence type="ECO:0000256" key="1">
    <source>
        <dbReference type="PROSITE-ProRule" id="PRU00176"/>
    </source>
</evidence>
<evidence type="ECO:0000259" key="4">
    <source>
        <dbReference type="PROSITE" id="PS50102"/>
    </source>
</evidence>
<dbReference type="PROSITE" id="PS50102">
    <property type="entry name" value="RRM"/>
    <property type="match status" value="1"/>
</dbReference>
<dbReference type="InterPro" id="IPR012677">
    <property type="entry name" value="Nucleotide-bd_a/b_plait_sf"/>
</dbReference>
<keyword evidence="6" id="KW-1185">Reference proteome</keyword>
<dbReference type="InterPro" id="IPR058941">
    <property type="entry name" value="HTH_AT3G52170-like"/>
</dbReference>
<proteinExistence type="predicted"/>
<dbReference type="EMBL" id="LVLJ01001809">
    <property type="protein sequence ID" value="OAE27881.1"/>
    <property type="molecule type" value="Genomic_DNA"/>
</dbReference>
<organism evidence="5 6">
    <name type="scientific">Marchantia polymorpha subsp. ruderalis</name>
    <dbReference type="NCBI Taxonomy" id="1480154"/>
    <lineage>
        <taxon>Eukaryota</taxon>
        <taxon>Viridiplantae</taxon>
        <taxon>Streptophyta</taxon>
        <taxon>Embryophyta</taxon>
        <taxon>Marchantiophyta</taxon>
        <taxon>Marchantiopsida</taxon>
        <taxon>Marchantiidae</taxon>
        <taxon>Marchantiales</taxon>
        <taxon>Marchantiaceae</taxon>
        <taxon>Marchantia</taxon>
    </lineage>
</organism>
<dbReference type="InterPro" id="IPR000504">
    <property type="entry name" value="RRM_dom"/>
</dbReference>
<evidence type="ECO:0000256" key="2">
    <source>
        <dbReference type="SAM" id="MobiDB-lite"/>
    </source>
</evidence>
<keyword evidence="3" id="KW-0732">Signal</keyword>
<feature type="region of interest" description="Disordered" evidence="2">
    <location>
        <begin position="244"/>
        <end position="319"/>
    </location>
</feature>
<evidence type="ECO:0000256" key="3">
    <source>
        <dbReference type="SAM" id="SignalP"/>
    </source>
</evidence>